<comment type="similarity">
    <text evidence="1">Belongs to the AfsR/DnrI/RedD regulatory family.</text>
</comment>
<dbReference type="GO" id="GO:0000160">
    <property type="term" value="P:phosphorelay signal transduction system"/>
    <property type="evidence" value="ECO:0007669"/>
    <property type="project" value="UniProtKB-KW"/>
</dbReference>
<evidence type="ECO:0000256" key="2">
    <source>
        <dbReference type="ARBA" id="ARBA00023012"/>
    </source>
</evidence>
<dbReference type="STRING" id="909626.AQJ91_33885"/>
<proteinExistence type="inferred from homology"/>
<dbReference type="SUPFAM" id="SSF52540">
    <property type="entry name" value="P-loop containing nucleoside triphosphate hydrolases"/>
    <property type="match status" value="1"/>
</dbReference>
<dbReference type="PANTHER" id="PTHR47691">
    <property type="entry name" value="REGULATOR-RELATED"/>
    <property type="match status" value="1"/>
</dbReference>
<evidence type="ECO:0000259" key="6">
    <source>
        <dbReference type="PROSITE" id="PS51755"/>
    </source>
</evidence>
<gene>
    <name evidence="7" type="ORF">AQJ91_33885</name>
</gene>
<protein>
    <recommendedName>
        <fullName evidence="6">OmpR/PhoB-type domain-containing protein</fullName>
    </recommendedName>
</protein>
<accession>A0A101UU52</accession>
<dbReference type="InterPro" id="IPR005158">
    <property type="entry name" value="BTAD"/>
</dbReference>
<dbReference type="InterPro" id="IPR058852">
    <property type="entry name" value="HTH_77"/>
</dbReference>
<dbReference type="Pfam" id="PF03704">
    <property type="entry name" value="BTAD"/>
    <property type="match status" value="1"/>
</dbReference>
<dbReference type="OrthoDB" id="499349at2"/>
<dbReference type="SMART" id="SM01043">
    <property type="entry name" value="BTAD"/>
    <property type="match status" value="1"/>
</dbReference>
<feature type="compositionally biased region" description="Pro residues" evidence="5">
    <location>
        <begin position="272"/>
        <end position="286"/>
    </location>
</feature>
<feature type="compositionally biased region" description="Low complexity" evidence="5">
    <location>
        <begin position="238"/>
        <end position="271"/>
    </location>
</feature>
<dbReference type="InterPro" id="IPR016032">
    <property type="entry name" value="Sig_transdc_resp-reg_C-effctor"/>
</dbReference>
<evidence type="ECO:0000313" key="8">
    <source>
        <dbReference type="Proteomes" id="UP000053260"/>
    </source>
</evidence>
<dbReference type="InterPro" id="IPR011990">
    <property type="entry name" value="TPR-like_helical_dom_sf"/>
</dbReference>
<dbReference type="Pfam" id="PF25872">
    <property type="entry name" value="HTH_77"/>
    <property type="match status" value="1"/>
</dbReference>
<dbReference type="SUPFAM" id="SSF48452">
    <property type="entry name" value="TPR-like"/>
    <property type="match status" value="2"/>
</dbReference>
<keyword evidence="3 4" id="KW-0238">DNA-binding</keyword>
<name>A0A101UU52_9ACTN</name>
<evidence type="ECO:0000256" key="1">
    <source>
        <dbReference type="ARBA" id="ARBA00005820"/>
    </source>
</evidence>
<dbReference type="InterPro" id="IPR001867">
    <property type="entry name" value="OmpR/PhoB-type_DNA-bd"/>
</dbReference>
<organism evidence="7 8">
    <name type="scientific">Streptomyces dysideae</name>
    <dbReference type="NCBI Taxonomy" id="909626"/>
    <lineage>
        <taxon>Bacteria</taxon>
        <taxon>Bacillati</taxon>
        <taxon>Actinomycetota</taxon>
        <taxon>Actinomycetes</taxon>
        <taxon>Kitasatosporales</taxon>
        <taxon>Streptomycetaceae</taxon>
        <taxon>Streptomyces</taxon>
    </lineage>
</organism>
<evidence type="ECO:0000256" key="5">
    <source>
        <dbReference type="SAM" id="MobiDB-lite"/>
    </source>
</evidence>
<reference evidence="7 8" key="1">
    <citation type="submission" date="2015-10" db="EMBL/GenBank/DDBJ databases">
        <title>Draft genome sequence of Streptomyces sp. RV15, isolated from a marine sponge.</title>
        <authorList>
            <person name="Ruckert C."/>
            <person name="Abdelmohsen U.R."/>
            <person name="Winkler A."/>
            <person name="Hentschel U."/>
            <person name="Kalinowski J."/>
            <person name="Kampfer P."/>
            <person name="Glaeser S."/>
        </authorList>
    </citation>
    <scope>NUCLEOTIDE SEQUENCE [LARGE SCALE GENOMIC DNA]</scope>
    <source>
        <strain evidence="7 8">RV15</strain>
    </source>
</reference>
<dbReference type="PANTHER" id="PTHR47691:SF3">
    <property type="entry name" value="HTH-TYPE TRANSCRIPTIONAL REGULATOR RV0890C-RELATED"/>
    <property type="match status" value="1"/>
</dbReference>
<sequence>MWDDEGETVAVPELKVRALLADLLAHDGKPVSADRLVHDLWGDAPPGKPSGALQAKVSQLRRVLGRDRVVRQAPGYRLRLDPASDEVDADRFHALVAEARPVRDPRARAALLTEALDLWRGPAYADFADEEFARGAARRLAEQRLSVLEEQAEARLEAGDHVLLAGELADLVARHPLRERLRALQIRALYLAGRQSEALASYEALRAHLAEELGLDPSPALGALHQAVLRQDPELGQTFTTTPPTAPGTSATASGSTPTTFATPSTTVRAIPTPPPRTPPSNLPAPLTPLVGRTDALTRLAQLLGSARLVTLTGPGGVGKTRLAVAAAASMTAEKLPDGVWLVEFSGVRAGTAADLAQVVASVLGVRDDAPSALPGTGAPSPSPAHRLAAVLRDRRTLLVLDNCEHVVDAAAELTELLLRTAPGVRTLVTSQEPLGLAGEAVFLVEPLPTGDAVRLFTERAAASAPGFPGEPEASDPADRAAVAEICRRLDGIPLALELAATRVRALGVQELAARLGDRFRLLTAGQRGAPVRQQTLRAMIDWSWELLSAPERIVLRRLAVHSDGCDLAAAEAVCAGDGVAHEEVLDLVTRLVDRSFVVVVEGPVGPRYRLLESVAAYATERLDEMQDLTAVRDRHLRHYLALAERAESRLRCAGQRSWLARLDAEAGNLRAALDEAVRRAAAGQADEAVRLATALSWWWLLRGRLTEARRSLSAVLAAAPDAPELALLHAAFALLTGDHTEAASPATADAVPDPVRRARALWLGAYGLFSAGEVTASAELNARALDLFDSAGEQWGTAAALGLRAALALVRGDLDALGRDGMRSAELFGEVGDRWGELQTVSPLAALAEIKGEYAEAARLQREGLRLARELGLEAEVSARLSGLGRLALLARDWDQARSLHEQARRIAAEQGYKYGEIHSEMGLALGARRSGDLDAAETHLLHIRDGFADISSEAGDHLLLAELGFIAELRGDADQCVRHHLRGLDVARSLGEPRALALSLEGLAGAAALQGGAPGAGCAALLLGAADAARREVGAPLPPAERGDVDRVTTAARAMLGRPAFTEAFEQGARLGVEEAVRQARTTLNWTDSQER</sequence>
<dbReference type="InterPro" id="IPR036388">
    <property type="entry name" value="WH-like_DNA-bd_sf"/>
</dbReference>
<dbReference type="PRINTS" id="PR00364">
    <property type="entry name" value="DISEASERSIST"/>
</dbReference>
<evidence type="ECO:0000313" key="7">
    <source>
        <dbReference type="EMBL" id="KUO16830.1"/>
    </source>
</evidence>
<dbReference type="SMART" id="SM00862">
    <property type="entry name" value="Trans_reg_C"/>
    <property type="match status" value="1"/>
</dbReference>
<dbReference type="Gene3D" id="1.10.10.10">
    <property type="entry name" value="Winged helix-like DNA-binding domain superfamily/Winged helix DNA-binding domain"/>
    <property type="match status" value="1"/>
</dbReference>
<dbReference type="InterPro" id="IPR049945">
    <property type="entry name" value="AAA_22"/>
</dbReference>
<dbReference type="Proteomes" id="UP000053260">
    <property type="component" value="Unassembled WGS sequence"/>
</dbReference>
<dbReference type="AlphaFoldDB" id="A0A101UU52"/>
<dbReference type="Pfam" id="PF13401">
    <property type="entry name" value="AAA_22"/>
    <property type="match status" value="1"/>
</dbReference>
<comment type="caution">
    <text evidence="7">The sequence shown here is derived from an EMBL/GenBank/DDBJ whole genome shotgun (WGS) entry which is preliminary data.</text>
</comment>
<dbReference type="SUPFAM" id="SSF46894">
    <property type="entry name" value="C-terminal effector domain of the bipartite response regulators"/>
    <property type="match status" value="1"/>
</dbReference>
<dbReference type="GO" id="GO:0006355">
    <property type="term" value="P:regulation of DNA-templated transcription"/>
    <property type="evidence" value="ECO:0007669"/>
    <property type="project" value="InterPro"/>
</dbReference>
<evidence type="ECO:0000256" key="3">
    <source>
        <dbReference type="ARBA" id="ARBA00023125"/>
    </source>
</evidence>
<keyword evidence="8" id="KW-1185">Reference proteome</keyword>
<feature type="domain" description="OmpR/PhoB-type" evidence="6">
    <location>
        <begin position="1"/>
        <end position="80"/>
    </location>
</feature>
<dbReference type="EMBL" id="LMXB01000083">
    <property type="protein sequence ID" value="KUO16830.1"/>
    <property type="molecule type" value="Genomic_DNA"/>
</dbReference>
<keyword evidence="2" id="KW-0902">Two-component regulatory system</keyword>
<dbReference type="Gene3D" id="1.25.40.10">
    <property type="entry name" value="Tetratricopeptide repeat domain"/>
    <property type="match status" value="2"/>
</dbReference>
<dbReference type="GO" id="GO:0016887">
    <property type="term" value="F:ATP hydrolysis activity"/>
    <property type="evidence" value="ECO:0007669"/>
    <property type="project" value="InterPro"/>
</dbReference>
<dbReference type="GO" id="GO:0003677">
    <property type="term" value="F:DNA binding"/>
    <property type="evidence" value="ECO:0007669"/>
    <property type="project" value="UniProtKB-UniRule"/>
</dbReference>
<evidence type="ECO:0000256" key="4">
    <source>
        <dbReference type="PROSITE-ProRule" id="PRU01091"/>
    </source>
</evidence>
<dbReference type="PROSITE" id="PS51755">
    <property type="entry name" value="OMPR_PHOB"/>
    <property type="match status" value="1"/>
</dbReference>
<dbReference type="Gene3D" id="3.40.50.300">
    <property type="entry name" value="P-loop containing nucleotide triphosphate hydrolases"/>
    <property type="match status" value="1"/>
</dbReference>
<dbReference type="CDD" id="cd15831">
    <property type="entry name" value="BTAD"/>
    <property type="match status" value="1"/>
</dbReference>
<feature type="region of interest" description="Disordered" evidence="5">
    <location>
        <begin position="236"/>
        <end position="286"/>
    </location>
</feature>
<feature type="DNA-binding region" description="OmpR/PhoB-type" evidence="4">
    <location>
        <begin position="1"/>
        <end position="80"/>
    </location>
</feature>
<dbReference type="InterPro" id="IPR027417">
    <property type="entry name" value="P-loop_NTPase"/>
</dbReference>